<reference evidence="4 5" key="1">
    <citation type="journal article" date="2015" name="Int. J. Syst. Evol. Microbiol.">
        <title>Novibacillus thermophilus gen. nov., sp. nov., a Gram-staining-negative and moderately thermophilic member of the family Thermoactinomycetaceae.</title>
        <authorList>
            <person name="Yang G."/>
            <person name="Chen J."/>
            <person name="Zhou S."/>
        </authorList>
    </citation>
    <scope>NUCLEOTIDE SEQUENCE [LARGE SCALE GENOMIC DNA]</scope>
    <source>
        <strain evidence="4 5">SG-1</strain>
    </source>
</reference>
<dbReference type="Gene3D" id="6.10.250.2410">
    <property type="match status" value="1"/>
</dbReference>
<sequence>MNIELKLETFEGPLDLLLHLIERSEIDLYEISIAEVTQQYMEVLAEMQRLELDVASEFLVMASTLLAMKSKMLLPKPEPDTFQPGFDMDVEDVDPRQELILRLVEYKRFKLLAEMLKKRGKDRAKVFTRIPADLQAFIPEKEPNPVKDVSVYDLAKAFQSILANKKKAEPTSRIKRDTLSVSERVHALRTLLHRKKEIKFTKLLTGLPTREAVIVTFLAVLELIKKREVVCEQKQLFSEIVICRNEVNEASG</sequence>
<dbReference type="AlphaFoldDB" id="A0A1U9K989"/>
<dbReference type="GO" id="GO:0051301">
    <property type="term" value="P:cell division"/>
    <property type="evidence" value="ECO:0007669"/>
    <property type="project" value="UniProtKB-KW"/>
</dbReference>
<keyword evidence="3" id="KW-0132">Cell division</keyword>
<evidence type="ECO:0000313" key="4">
    <source>
        <dbReference type="EMBL" id="AQS56629.1"/>
    </source>
</evidence>
<keyword evidence="1 3" id="KW-0159">Chromosome partition</keyword>
<dbReference type="OrthoDB" id="9811016at2"/>
<dbReference type="GO" id="GO:0005737">
    <property type="term" value="C:cytoplasm"/>
    <property type="evidence" value="ECO:0007669"/>
    <property type="project" value="UniProtKB-SubCell"/>
</dbReference>
<gene>
    <name evidence="3" type="primary">scpA</name>
    <name evidence="4" type="ORF">B0W44_13560</name>
</gene>
<evidence type="ECO:0000256" key="3">
    <source>
        <dbReference type="HAMAP-Rule" id="MF_01805"/>
    </source>
</evidence>
<organism evidence="4 5">
    <name type="scientific">Novibacillus thermophilus</name>
    <dbReference type="NCBI Taxonomy" id="1471761"/>
    <lineage>
        <taxon>Bacteria</taxon>
        <taxon>Bacillati</taxon>
        <taxon>Bacillota</taxon>
        <taxon>Bacilli</taxon>
        <taxon>Bacillales</taxon>
        <taxon>Thermoactinomycetaceae</taxon>
        <taxon>Novibacillus</taxon>
    </lineage>
</organism>
<dbReference type="PANTHER" id="PTHR33969">
    <property type="entry name" value="SEGREGATION AND CONDENSATION PROTEIN A"/>
    <property type="match status" value="1"/>
</dbReference>
<dbReference type="STRING" id="1471761.B0W44_13560"/>
<comment type="function">
    <text evidence="3">Participates in chromosomal partition during cell division. May act via the formation of a condensin-like complex containing Smc and ScpB that pull DNA away from mid-cell into both cell halves.</text>
</comment>
<dbReference type="Pfam" id="PF02616">
    <property type="entry name" value="SMC_ScpA"/>
    <property type="match status" value="1"/>
</dbReference>
<dbReference type="Gene3D" id="1.10.10.580">
    <property type="entry name" value="Structural maintenance of chromosome 1. Chain E"/>
    <property type="match status" value="1"/>
</dbReference>
<dbReference type="GO" id="GO:0007059">
    <property type="term" value="P:chromosome segregation"/>
    <property type="evidence" value="ECO:0007669"/>
    <property type="project" value="UniProtKB-UniRule"/>
</dbReference>
<keyword evidence="3" id="KW-0131">Cell cycle</keyword>
<dbReference type="HAMAP" id="MF_01805">
    <property type="entry name" value="ScpA"/>
    <property type="match status" value="1"/>
</dbReference>
<keyword evidence="3" id="KW-0963">Cytoplasm</keyword>
<dbReference type="GO" id="GO:0006260">
    <property type="term" value="P:DNA replication"/>
    <property type="evidence" value="ECO:0007669"/>
    <property type="project" value="UniProtKB-UniRule"/>
</dbReference>
<dbReference type="EMBL" id="CP019699">
    <property type="protein sequence ID" value="AQS56629.1"/>
    <property type="molecule type" value="Genomic_DNA"/>
</dbReference>
<evidence type="ECO:0000313" key="5">
    <source>
        <dbReference type="Proteomes" id="UP000188603"/>
    </source>
</evidence>
<proteinExistence type="inferred from homology"/>
<comment type="subunit">
    <text evidence="3">Component of a cohesin-like complex composed of ScpA, ScpB and the Smc homodimer, in which ScpA and ScpB bind to the head domain of Smc. The presence of the three proteins is required for the association of the complex with DNA.</text>
</comment>
<dbReference type="InterPro" id="IPR023093">
    <property type="entry name" value="ScpA-like_C"/>
</dbReference>
<protein>
    <recommendedName>
        <fullName evidence="2 3">Segregation and condensation protein A</fullName>
    </recommendedName>
</protein>
<dbReference type="InterPro" id="IPR003768">
    <property type="entry name" value="ScpA"/>
</dbReference>
<comment type="similarity">
    <text evidence="3">Belongs to the ScpA family.</text>
</comment>
<dbReference type="PANTHER" id="PTHR33969:SF2">
    <property type="entry name" value="SEGREGATION AND CONDENSATION PROTEIN A"/>
    <property type="match status" value="1"/>
</dbReference>
<evidence type="ECO:0000256" key="1">
    <source>
        <dbReference type="ARBA" id="ARBA00022829"/>
    </source>
</evidence>
<evidence type="ECO:0000256" key="2">
    <source>
        <dbReference type="ARBA" id="ARBA00044777"/>
    </source>
</evidence>
<dbReference type="Proteomes" id="UP000188603">
    <property type="component" value="Chromosome"/>
</dbReference>
<name>A0A1U9K989_9BACL</name>
<keyword evidence="5" id="KW-1185">Reference proteome</keyword>
<accession>A0A1U9K989</accession>
<comment type="subcellular location">
    <subcellularLocation>
        <location evidence="3">Cytoplasm</location>
    </subcellularLocation>
    <text evidence="3">Associated with two foci at the outer edges of the nucleoid region in young cells, and at four foci within both cell halves in older cells.</text>
</comment>
<dbReference type="KEGG" id="ntr:B0W44_13560"/>